<evidence type="ECO:0000256" key="1">
    <source>
        <dbReference type="ARBA" id="ARBA00004496"/>
    </source>
</evidence>
<keyword evidence="8 9" id="KW-0804">Transcription</keyword>
<keyword evidence="6 9" id="KW-0238">DNA-binding</keyword>
<evidence type="ECO:0000256" key="10">
    <source>
        <dbReference type="PROSITE-ProRule" id="PRU00169"/>
    </source>
</evidence>
<keyword evidence="4 9" id="KW-0902">Two-component regulatory system</keyword>
<dbReference type="SUPFAM" id="SSF52172">
    <property type="entry name" value="CheY-like"/>
    <property type="match status" value="1"/>
</dbReference>
<dbReference type="EMBL" id="JAQLOI010000003">
    <property type="protein sequence ID" value="MDB1125109.1"/>
    <property type="molecule type" value="Genomic_DNA"/>
</dbReference>
<dbReference type="InterPro" id="IPR024187">
    <property type="entry name" value="Sig_transdc_resp-reg_cit/mal"/>
</dbReference>
<dbReference type="InterPro" id="IPR051271">
    <property type="entry name" value="2C-system_Tx_regulators"/>
</dbReference>
<sequence length="229" mass="26278">MKVFNILIVEDEPNIADFHSTFFHRTPRLSPVGIARNIKEARSMIAILKPDLVIMDNYLPDGKGIDLMKELSRKENPPNVIFVTAASDMETVRNAIRAGAFDYLLKPISYDRLSDSIERFLKYMGTLESRELVSQRHVDQMLNFQANFDESRNNLPTGIDELTLNKIRDAFFDETVTHTADSLLEVTDISKTTARRYLDYCAMSGYLQAEINHGKIGRPERRYRKKTIG</sequence>
<reference evidence="12 13" key="1">
    <citation type="submission" date="2023-01" db="EMBL/GenBank/DDBJ databases">
        <title>Vibrio sp. KJ40-1 sp.nov, isolated from marine algae.</title>
        <authorList>
            <person name="Butt M."/>
            <person name="Kim J.M.J."/>
            <person name="Jeon C.O.C."/>
        </authorList>
    </citation>
    <scope>NUCLEOTIDE SEQUENCE [LARGE SCALE GENOMIC DNA]</scope>
    <source>
        <strain evidence="12 13">KJ40-1</strain>
    </source>
</reference>
<keyword evidence="2 9" id="KW-0963">Cytoplasm</keyword>
<dbReference type="SMART" id="SM00448">
    <property type="entry name" value="REC"/>
    <property type="match status" value="1"/>
</dbReference>
<dbReference type="Pfam" id="PF20714">
    <property type="entry name" value="HTH_64"/>
    <property type="match status" value="1"/>
</dbReference>
<keyword evidence="7 9" id="KW-0010">Activator</keyword>
<dbReference type="Gene3D" id="3.40.50.2300">
    <property type="match status" value="1"/>
</dbReference>
<evidence type="ECO:0000313" key="12">
    <source>
        <dbReference type="EMBL" id="MDB1125109.1"/>
    </source>
</evidence>
<evidence type="ECO:0000259" key="11">
    <source>
        <dbReference type="PROSITE" id="PS50110"/>
    </source>
</evidence>
<feature type="domain" description="Response regulatory" evidence="11">
    <location>
        <begin position="5"/>
        <end position="121"/>
    </location>
</feature>
<evidence type="ECO:0000256" key="7">
    <source>
        <dbReference type="ARBA" id="ARBA00023159"/>
    </source>
</evidence>
<dbReference type="InterPro" id="IPR001789">
    <property type="entry name" value="Sig_transdc_resp-reg_receiver"/>
</dbReference>
<comment type="caution">
    <text evidence="12">The sequence shown here is derived from an EMBL/GenBank/DDBJ whole genome shotgun (WGS) entry which is preliminary data.</text>
</comment>
<dbReference type="InterPro" id="IPR048714">
    <property type="entry name" value="DpiA-like_HTH"/>
</dbReference>
<dbReference type="InterPro" id="IPR011006">
    <property type="entry name" value="CheY-like_superfamily"/>
</dbReference>
<evidence type="ECO:0000256" key="3">
    <source>
        <dbReference type="ARBA" id="ARBA00022553"/>
    </source>
</evidence>
<evidence type="ECO:0000256" key="9">
    <source>
        <dbReference type="PIRNR" id="PIRNR006171"/>
    </source>
</evidence>
<evidence type="ECO:0000256" key="2">
    <source>
        <dbReference type="ARBA" id="ARBA00022490"/>
    </source>
</evidence>
<name>A0ABT4YU56_9VIBR</name>
<dbReference type="Pfam" id="PF00072">
    <property type="entry name" value="Response_reg"/>
    <property type="match status" value="1"/>
</dbReference>
<keyword evidence="5 9" id="KW-0805">Transcription regulation</keyword>
<comment type="subcellular location">
    <subcellularLocation>
        <location evidence="1 9">Cytoplasm</location>
    </subcellularLocation>
</comment>
<evidence type="ECO:0000313" key="13">
    <source>
        <dbReference type="Proteomes" id="UP001210678"/>
    </source>
</evidence>
<evidence type="ECO:0000256" key="8">
    <source>
        <dbReference type="ARBA" id="ARBA00023163"/>
    </source>
</evidence>
<dbReference type="Proteomes" id="UP001210678">
    <property type="component" value="Unassembled WGS sequence"/>
</dbReference>
<evidence type="ECO:0000256" key="6">
    <source>
        <dbReference type="ARBA" id="ARBA00023125"/>
    </source>
</evidence>
<protein>
    <recommendedName>
        <fullName evidence="9">Transcriptional regulatory protein</fullName>
    </recommendedName>
</protein>
<dbReference type="PIRSF" id="PIRSF006171">
    <property type="entry name" value="RR_citrat_malat"/>
    <property type="match status" value="1"/>
</dbReference>
<accession>A0ABT4YU56</accession>
<evidence type="ECO:0000256" key="4">
    <source>
        <dbReference type="ARBA" id="ARBA00023012"/>
    </source>
</evidence>
<evidence type="ECO:0000256" key="5">
    <source>
        <dbReference type="ARBA" id="ARBA00023015"/>
    </source>
</evidence>
<organism evidence="12 13">
    <name type="scientific">Vibrio algarum</name>
    <dbReference type="NCBI Taxonomy" id="3020714"/>
    <lineage>
        <taxon>Bacteria</taxon>
        <taxon>Pseudomonadati</taxon>
        <taxon>Pseudomonadota</taxon>
        <taxon>Gammaproteobacteria</taxon>
        <taxon>Vibrionales</taxon>
        <taxon>Vibrionaceae</taxon>
        <taxon>Vibrio</taxon>
    </lineage>
</organism>
<dbReference type="PROSITE" id="PS50110">
    <property type="entry name" value="RESPONSE_REGULATORY"/>
    <property type="match status" value="1"/>
</dbReference>
<dbReference type="PANTHER" id="PTHR45526">
    <property type="entry name" value="TRANSCRIPTIONAL REGULATORY PROTEIN DPIA"/>
    <property type="match status" value="1"/>
</dbReference>
<feature type="modified residue" description="4-aspartylphosphate" evidence="10">
    <location>
        <position position="56"/>
    </location>
</feature>
<proteinExistence type="predicted"/>
<gene>
    <name evidence="12" type="ORF">PGX00_16260</name>
</gene>
<dbReference type="RefSeq" id="WP_272138512.1">
    <property type="nucleotide sequence ID" value="NZ_JAQLOI010000003.1"/>
</dbReference>
<keyword evidence="13" id="KW-1185">Reference proteome</keyword>
<keyword evidence="3 10" id="KW-0597">Phosphoprotein</keyword>
<dbReference type="PANTHER" id="PTHR45526:SF1">
    <property type="entry name" value="TRANSCRIPTIONAL REGULATORY PROTEIN DCUR-RELATED"/>
    <property type="match status" value="1"/>
</dbReference>